<keyword evidence="4" id="KW-1185">Reference proteome</keyword>
<accession>A0A4Y7PLD0</accession>
<name>A0A4Y7PLD0_9AGAM</name>
<proteinExistence type="predicted"/>
<feature type="compositionally biased region" description="Low complexity" evidence="1">
    <location>
        <begin position="181"/>
        <end position="193"/>
    </location>
</feature>
<feature type="region of interest" description="Disordered" evidence="1">
    <location>
        <begin position="175"/>
        <end position="195"/>
    </location>
</feature>
<feature type="signal peptide" evidence="2">
    <location>
        <begin position="1"/>
        <end position="16"/>
    </location>
</feature>
<reference evidence="3 4" key="1">
    <citation type="submission" date="2018-06" db="EMBL/GenBank/DDBJ databases">
        <title>A transcriptomic atlas of mushroom development highlights an independent origin of complex multicellularity.</title>
        <authorList>
            <consortium name="DOE Joint Genome Institute"/>
            <person name="Krizsan K."/>
            <person name="Almasi E."/>
            <person name="Merenyi Z."/>
            <person name="Sahu N."/>
            <person name="Viragh M."/>
            <person name="Koszo T."/>
            <person name="Mondo S."/>
            <person name="Kiss B."/>
            <person name="Balint B."/>
            <person name="Kues U."/>
            <person name="Barry K."/>
            <person name="Hegedus J.C."/>
            <person name="Henrissat B."/>
            <person name="Johnson J."/>
            <person name="Lipzen A."/>
            <person name="Ohm R."/>
            <person name="Nagy I."/>
            <person name="Pangilinan J."/>
            <person name="Yan J."/>
            <person name="Xiong Y."/>
            <person name="Grigoriev I.V."/>
            <person name="Hibbett D.S."/>
            <person name="Nagy L.G."/>
        </authorList>
    </citation>
    <scope>NUCLEOTIDE SEQUENCE [LARGE SCALE GENOMIC DNA]</scope>
    <source>
        <strain evidence="3 4">SZMC22713</strain>
    </source>
</reference>
<evidence type="ECO:0000313" key="3">
    <source>
        <dbReference type="EMBL" id="TDL15369.1"/>
    </source>
</evidence>
<dbReference type="EMBL" id="ML170278">
    <property type="protein sequence ID" value="TDL15369.1"/>
    <property type="molecule type" value="Genomic_DNA"/>
</dbReference>
<evidence type="ECO:0000256" key="2">
    <source>
        <dbReference type="SAM" id="SignalP"/>
    </source>
</evidence>
<dbReference type="VEuPathDB" id="FungiDB:BD410DRAFT_902632"/>
<protein>
    <submittedName>
        <fullName evidence="3">Uncharacterized protein</fullName>
    </submittedName>
</protein>
<dbReference type="Proteomes" id="UP000294933">
    <property type="component" value="Unassembled WGS sequence"/>
</dbReference>
<organism evidence="3 4">
    <name type="scientific">Rickenella mellea</name>
    <dbReference type="NCBI Taxonomy" id="50990"/>
    <lineage>
        <taxon>Eukaryota</taxon>
        <taxon>Fungi</taxon>
        <taxon>Dikarya</taxon>
        <taxon>Basidiomycota</taxon>
        <taxon>Agaricomycotina</taxon>
        <taxon>Agaricomycetes</taxon>
        <taxon>Hymenochaetales</taxon>
        <taxon>Rickenellaceae</taxon>
        <taxon>Rickenella</taxon>
    </lineage>
</organism>
<evidence type="ECO:0000313" key="4">
    <source>
        <dbReference type="Proteomes" id="UP000294933"/>
    </source>
</evidence>
<sequence length="295" mass="31803">MQMLVLIFTTLASVWYECCRLLMVLRASGVSSFLETDACVTSDVDISAANGILDFEHGFGHPDSKADGADENLFDGLLPPNQAETLSQLTPNDELGSATKESMQILTVCDNHSDPINDELDGIYYDALETQEVLVKSDSARAEPLPCDVPQNRCDQGVNHCAENQYHDEIPSIVSNDRLRPTSPASATTLPTPRVNESTANGFSVAAEASGSAVTSRTTVAVVVPVAFQPLIKILNTYPGKRVKRQLLAQTLAQKHPGIYKVAGERNFTCYITAAASKGYVKVQKKIITLGSNAV</sequence>
<dbReference type="AlphaFoldDB" id="A0A4Y7PLD0"/>
<evidence type="ECO:0000256" key="1">
    <source>
        <dbReference type="SAM" id="MobiDB-lite"/>
    </source>
</evidence>
<keyword evidence="2" id="KW-0732">Signal</keyword>
<gene>
    <name evidence="3" type="ORF">BD410DRAFT_902632</name>
</gene>
<feature type="chain" id="PRO_5021453691" evidence="2">
    <location>
        <begin position="17"/>
        <end position="295"/>
    </location>
</feature>